<dbReference type="EMBL" id="FNHZ01000009">
    <property type="protein sequence ID" value="SDN24222.1"/>
    <property type="molecule type" value="Genomic_DNA"/>
</dbReference>
<dbReference type="RefSeq" id="WP_074522202.1">
    <property type="nucleotide sequence ID" value="NZ_FNHZ01000009.1"/>
</dbReference>
<dbReference type="OrthoDB" id="9795813at2"/>
<proteinExistence type="predicted"/>
<protein>
    <submittedName>
        <fullName evidence="2">Thiamine transporter</fullName>
    </submittedName>
</protein>
<feature type="transmembrane region" description="Helical" evidence="1">
    <location>
        <begin position="143"/>
        <end position="168"/>
    </location>
</feature>
<dbReference type="Proteomes" id="UP000187651">
    <property type="component" value="Unassembled WGS sequence"/>
</dbReference>
<keyword evidence="1" id="KW-0472">Membrane</keyword>
<reference evidence="3" key="1">
    <citation type="submission" date="2016-10" db="EMBL/GenBank/DDBJ databases">
        <authorList>
            <person name="Varghese N."/>
            <person name="Submissions S."/>
        </authorList>
    </citation>
    <scope>NUCLEOTIDE SEQUENCE [LARGE SCALE GENOMIC DNA]</scope>
    <source>
        <strain evidence="3">M83</strain>
    </source>
</reference>
<gene>
    <name evidence="2" type="ORF">SAMN05216544_2236</name>
</gene>
<name>A0A1G9ZRJ8_9FIRM</name>
<evidence type="ECO:0000313" key="3">
    <source>
        <dbReference type="Proteomes" id="UP000187651"/>
    </source>
</evidence>
<dbReference type="GO" id="GO:0005886">
    <property type="term" value="C:plasma membrane"/>
    <property type="evidence" value="ECO:0007669"/>
    <property type="project" value="InterPro"/>
</dbReference>
<dbReference type="InterPro" id="IPR012651">
    <property type="entry name" value="Thia_Transptr_ThiT"/>
</dbReference>
<keyword evidence="1" id="KW-0812">Transmembrane</keyword>
<dbReference type="GO" id="GO:0015234">
    <property type="term" value="F:thiamine transmembrane transporter activity"/>
    <property type="evidence" value="ECO:0007669"/>
    <property type="project" value="InterPro"/>
</dbReference>
<evidence type="ECO:0000256" key="1">
    <source>
        <dbReference type="SAM" id="Phobius"/>
    </source>
</evidence>
<feature type="transmembrane region" description="Helical" evidence="1">
    <location>
        <begin position="188"/>
        <end position="207"/>
    </location>
</feature>
<sequence>MFFLNNGDGSYSLTSNGYALIAFILFAVLIAIAFLAGNNKKFSPRVLIFCSVSIALATVCSMINPFKLPMGGSVTVFSMLFVTIIGYWYGPVIGILGGAAYGLLQFIIDPYILSIPQVFVDYIFAFGALGISGFFSNKKHGLIIGYIVAIFGRYFFAVLSGVIFFGAYATDYGLGQFNALVYSLLYNITYIGAEGIITVVLLLLPSVSQAFNFVKKQALQTV</sequence>
<evidence type="ECO:0000313" key="2">
    <source>
        <dbReference type="EMBL" id="SDN24222.1"/>
    </source>
</evidence>
<keyword evidence="1" id="KW-1133">Transmembrane helix</keyword>
<keyword evidence="3" id="KW-1185">Reference proteome</keyword>
<organism evidence="2 3">
    <name type="scientific">Lachnospira pectinoschiza</name>
    <dbReference type="NCBI Taxonomy" id="28052"/>
    <lineage>
        <taxon>Bacteria</taxon>
        <taxon>Bacillati</taxon>
        <taxon>Bacillota</taxon>
        <taxon>Clostridia</taxon>
        <taxon>Lachnospirales</taxon>
        <taxon>Lachnospiraceae</taxon>
        <taxon>Lachnospira</taxon>
    </lineage>
</organism>
<dbReference type="Pfam" id="PF09515">
    <property type="entry name" value="Thia_YuaJ"/>
    <property type="match status" value="1"/>
</dbReference>
<accession>A0A1G9ZRJ8</accession>
<dbReference type="AlphaFoldDB" id="A0A1G9ZRJ8"/>
<feature type="transmembrane region" description="Helical" evidence="1">
    <location>
        <begin position="46"/>
        <end position="64"/>
    </location>
</feature>
<feature type="transmembrane region" description="Helical" evidence="1">
    <location>
        <begin position="17"/>
        <end position="37"/>
    </location>
</feature>
<dbReference type="Gene3D" id="1.10.1760.20">
    <property type="match status" value="1"/>
</dbReference>
<feature type="transmembrane region" description="Helical" evidence="1">
    <location>
        <begin position="119"/>
        <end position="136"/>
    </location>
</feature>